<keyword evidence="2" id="KW-1185">Reference proteome</keyword>
<dbReference type="RefSeq" id="WP_162802576.1">
    <property type="nucleotide sequence ID" value="NZ_JAUSZT010000003.1"/>
</dbReference>
<organism evidence="1 2">
    <name type="scientific">Phyllobacterium ifriqiyense</name>
    <dbReference type="NCBI Taxonomy" id="314238"/>
    <lineage>
        <taxon>Bacteria</taxon>
        <taxon>Pseudomonadati</taxon>
        <taxon>Pseudomonadota</taxon>
        <taxon>Alphaproteobacteria</taxon>
        <taxon>Hyphomicrobiales</taxon>
        <taxon>Phyllobacteriaceae</taxon>
        <taxon>Phyllobacterium</taxon>
    </lineage>
</organism>
<dbReference type="EMBL" id="JAUSZT010000003">
    <property type="protein sequence ID" value="MDQ0997192.1"/>
    <property type="molecule type" value="Genomic_DNA"/>
</dbReference>
<protein>
    <submittedName>
        <fullName evidence="1">Uncharacterized protein YjiS (DUF1127 family)</fullName>
    </submittedName>
</protein>
<proteinExistence type="predicted"/>
<gene>
    <name evidence="1" type="ORF">QFZ34_002374</name>
</gene>
<accession>A0ABU0S8V4</accession>
<sequence length="99" mass="11547">MAYLDFDIVQSVKHWFSEFAIHRQELRTERHLNSLPEHLLKDIGWPDAYAERLAKRNSLGEDDTAVPATSDELTPWQLDWPKHYESLKARKSSPLELGC</sequence>
<reference evidence="1 2" key="1">
    <citation type="submission" date="2023-07" db="EMBL/GenBank/DDBJ databases">
        <title>Comparative genomics of wheat-associated soil bacteria to identify genetic determinants of phenazine resistance.</title>
        <authorList>
            <person name="Mouncey N."/>
        </authorList>
    </citation>
    <scope>NUCLEOTIDE SEQUENCE [LARGE SCALE GENOMIC DNA]</scope>
    <source>
        <strain evidence="1 2">W4I11</strain>
    </source>
</reference>
<comment type="caution">
    <text evidence="1">The sequence shown here is derived from an EMBL/GenBank/DDBJ whole genome shotgun (WGS) entry which is preliminary data.</text>
</comment>
<evidence type="ECO:0000313" key="2">
    <source>
        <dbReference type="Proteomes" id="UP001237780"/>
    </source>
</evidence>
<name>A0ABU0S8V4_9HYPH</name>
<dbReference type="Proteomes" id="UP001237780">
    <property type="component" value="Unassembled WGS sequence"/>
</dbReference>
<evidence type="ECO:0000313" key="1">
    <source>
        <dbReference type="EMBL" id="MDQ0997192.1"/>
    </source>
</evidence>